<evidence type="ECO:0000256" key="1">
    <source>
        <dbReference type="ARBA" id="ARBA00023015"/>
    </source>
</evidence>
<dbReference type="Gene3D" id="1.10.357.10">
    <property type="entry name" value="Tetracycline Repressor, domain 2"/>
    <property type="match status" value="2"/>
</dbReference>
<evidence type="ECO:0000256" key="5">
    <source>
        <dbReference type="SAM" id="MobiDB-lite"/>
    </source>
</evidence>
<gene>
    <name evidence="7" type="ORF">BJ992_004843</name>
</gene>
<proteinExistence type="predicted"/>
<dbReference type="InterPro" id="IPR025996">
    <property type="entry name" value="MT1864/Rv1816-like_C"/>
</dbReference>
<dbReference type="SUPFAM" id="SSF48498">
    <property type="entry name" value="Tetracyclin repressor-like, C-terminal domain"/>
    <property type="match status" value="1"/>
</dbReference>
<keyword evidence="2 4" id="KW-0238">DNA-binding</keyword>
<feature type="compositionally biased region" description="Low complexity" evidence="5">
    <location>
        <begin position="106"/>
        <end position="125"/>
    </location>
</feature>
<feature type="region of interest" description="Disordered" evidence="5">
    <location>
        <begin position="86"/>
        <end position="135"/>
    </location>
</feature>
<dbReference type="InterPro" id="IPR036271">
    <property type="entry name" value="Tet_transcr_reg_TetR-rel_C_sf"/>
</dbReference>
<dbReference type="InterPro" id="IPR050109">
    <property type="entry name" value="HTH-type_TetR-like_transc_reg"/>
</dbReference>
<dbReference type="GO" id="GO:0003700">
    <property type="term" value="F:DNA-binding transcription factor activity"/>
    <property type="evidence" value="ECO:0007669"/>
    <property type="project" value="TreeGrafter"/>
</dbReference>
<evidence type="ECO:0000259" key="6">
    <source>
        <dbReference type="PROSITE" id="PS50977"/>
    </source>
</evidence>
<feature type="DNA-binding region" description="H-T-H motif" evidence="4">
    <location>
        <begin position="40"/>
        <end position="59"/>
    </location>
</feature>
<keyword evidence="3" id="KW-0804">Transcription</keyword>
<dbReference type="InterPro" id="IPR001647">
    <property type="entry name" value="HTH_TetR"/>
</dbReference>
<evidence type="ECO:0000256" key="2">
    <source>
        <dbReference type="ARBA" id="ARBA00023125"/>
    </source>
</evidence>
<keyword evidence="1" id="KW-0805">Transcription regulation</keyword>
<evidence type="ECO:0000256" key="4">
    <source>
        <dbReference type="PROSITE-ProRule" id="PRU00335"/>
    </source>
</evidence>
<evidence type="ECO:0000256" key="3">
    <source>
        <dbReference type="ARBA" id="ARBA00023163"/>
    </source>
</evidence>
<dbReference type="AlphaFoldDB" id="A0A7X0M8I8"/>
<evidence type="ECO:0000313" key="7">
    <source>
        <dbReference type="EMBL" id="MBB6475412.1"/>
    </source>
</evidence>
<protein>
    <submittedName>
        <fullName evidence="7">AcrR family transcriptional regulator</fullName>
    </submittedName>
</protein>
<organism evidence="7 8">
    <name type="scientific">Sphaerisporangium rubeum</name>
    <dbReference type="NCBI Taxonomy" id="321317"/>
    <lineage>
        <taxon>Bacteria</taxon>
        <taxon>Bacillati</taxon>
        <taxon>Actinomycetota</taxon>
        <taxon>Actinomycetes</taxon>
        <taxon>Streptosporangiales</taxon>
        <taxon>Streptosporangiaceae</taxon>
        <taxon>Sphaerisporangium</taxon>
    </lineage>
</organism>
<dbReference type="EMBL" id="JACHIU010000001">
    <property type="protein sequence ID" value="MBB6475412.1"/>
    <property type="molecule type" value="Genomic_DNA"/>
</dbReference>
<feature type="domain" description="HTH tetR-type" evidence="6">
    <location>
        <begin position="17"/>
        <end position="77"/>
    </location>
</feature>
<dbReference type="Pfam" id="PF00440">
    <property type="entry name" value="TetR_N"/>
    <property type="match status" value="1"/>
</dbReference>
<dbReference type="RefSeq" id="WP_184984704.1">
    <property type="nucleotide sequence ID" value="NZ_BAAALO010000052.1"/>
</dbReference>
<reference evidence="7 8" key="1">
    <citation type="submission" date="2020-08" db="EMBL/GenBank/DDBJ databases">
        <title>Sequencing the genomes of 1000 actinobacteria strains.</title>
        <authorList>
            <person name="Klenk H.-P."/>
        </authorList>
    </citation>
    <scope>NUCLEOTIDE SEQUENCE [LARGE SCALE GENOMIC DNA]</scope>
    <source>
        <strain evidence="7 8">DSM 44936</strain>
    </source>
</reference>
<dbReference type="InterPro" id="IPR009057">
    <property type="entry name" value="Homeodomain-like_sf"/>
</dbReference>
<dbReference type="PROSITE" id="PS50977">
    <property type="entry name" value="HTH_TETR_2"/>
    <property type="match status" value="1"/>
</dbReference>
<dbReference type="Pfam" id="PF13305">
    <property type="entry name" value="TetR_C_33"/>
    <property type="match status" value="1"/>
</dbReference>
<evidence type="ECO:0000313" key="8">
    <source>
        <dbReference type="Proteomes" id="UP000555564"/>
    </source>
</evidence>
<sequence length="259" mass="27971">MAARDVSTPKETPAAVADLRRRLVEASQRVLREHGPAELTVRRVAEAAGSSTMGIYTHFGGRGGMLEAVYLDGFEQLRAALTHAAGDHRDDGTTPADLTPAEPTTASDPARRASAADPVRRPSASGPVRRTSATDPARRITALALAYRGFALRNPPLYALMFERPIPDFDPPPELRLRAIGMTFPFLVTEIENAVTHGTLRTPDPRRTGYLLWTAIHGMVSIELTHTTRGSLPGWLLGAPEAGEHLFTDGLSLLLSGLR</sequence>
<dbReference type="SUPFAM" id="SSF46689">
    <property type="entry name" value="Homeodomain-like"/>
    <property type="match status" value="1"/>
</dbReference>
<name>A0A7X0M8I8_9ACTN</name>
<dbReference type="PANTHER" id="PTHR30055:SF209">
    <property type="entry name" value="POSSIBLE TRANSCRIPTIONAL REGULATORY PROTEIN (PROBABLY TETR-FAMILY)"/>
    <property type="match status" value="1"/>
</dbReference>
<dbReference type="GO" id="GO:0000976">
    <property type="term" value="F:transcription cis-regulatory region binding"/>
    <property type="evidence" value="ECO:0007669"/>
    <property type="project" value="TreeGrafter"/>
</dbReference>
<dbReference type="PANTHER" id="PTHR30055">
    <property type="entry name" value="HTH-TYPE TRANSCRIPTIONAL REGULATOR RUTR"/>
    <property type="match status" value="1"/>
</dbReference>
<dbReference type="Proteomes" id="UP000555564">
    <property type="component" value="Unassembled WGS sequence"/>
</dbReference>
<accession>A0A7X0M8I8</accession>
<comment type="caution">
    <text evidence="7">The sequence shown here is derived from an EMBL/GenBank/DDBJ whole genome shotgun (WGS) entry which is preliminary data.</text>
</comment>
<keyword evidence="8" id="KW-1185">Reference proteome</keyword>